<dbReference type="SFLD" id="SFLDG01278">
    <property type="entry name" value="biotin_synthase_like"/>
    <property type="match status" value="1"/>
</dbReference>
<feature type="binding site" evidence="14 15">
    <location>
        <position position="76"/>
    </location>
    <ligand>
        <name>[4Fe-4S] cluster</name>
        <dbReference type="ChEBI" id="CHEBI:49883"/>
        <note>4Fe-4S-S-AdoMet</note>
    </ligand>
</feature>
<name>A0A517T9A7_9PLAN</name>
<dbReference type="Proteomes" id="UP000319976">
    <property type="component" value="Chromosome"/>
</dbReference>
<dbReference type="GO" id="GO:0051539">
    <property type="term" value="F:4 iron, 4 sulfur cluster binding"/>
    <property type="evidence" value="ECO:0007669"/>
    <property type="project" value="UniProtKB-KW"/>
</dbReference>
<dbReference type="PANTHER" id="PTHR22976:SF2">
    <property type="entry name" value="BIOTIN SYNTHASE, MITOCHONDRIAL"/>
    <property type="match status" value="1"/>
</dbReference>
<comment type="cofactor">
    <cofactor evidence="15">
        <name>[2Fe-2S] cluster</name>
        <dbReference type="ChEBI" id="CHEBI:190135"/>
    </cofactor>
    <text evidence="15">Binds 1 [2Fe-2S] cluster. The cluster is coordinated with 3 cysteines and 1 arginine.</text>
</comment>
<dbReference type="UniPathway" id="UPA00078">
    <property type="reaction ID" value="UER00162"/>
</dbReference>
<keyword evidence="11 14" id="KW-0408">Iron</keyword>
<evidence type="ECO:0000256" key="2">
    <source>
        <dbReference type="ARBA" id="ARBA00010765"/>
    </source>
</evidence>
<dbReference type="InterPro" id="IPR013785">
    <property type="entry name" value="Aldolase_TIM"/>
</dbReference>
<accession>A0A517T9A7</accession>
<proteinExistence type="inferred from homology"/>
<dbReference type="InterPro" id="IPR010722">
    <property type="entry name" value="BATS_dom"/>
</dbReference>
<evidence type="ECO:0000256" key="3">
    <source>
        <dbReference type="ARBA" id="ARBA00011738"/>
    </source>
</evidence>
<dbReference type="GO" id="GO:0051537">
    <property type="term" value="F:2 iron, 2 sulfur cluster binding"/>
    <property type="evidence" value="ECO:0007669"/>
    <property type="project" value="UniProtKB-KW"/>
</dbReference>
<keyword evidence="7 14" id="KW-0949">S-adenosyl-L-methionine</keyword>
<evidence type="ECO:0000256" key="12">
    <source>
        <dbReference type="ARBA" id="ARBA00023014"/>
    </source>
</evidence>
<feature type="binding site" evidence="14 15">
    <location>
        <position position="116"/>
    </location>
    <ligand>
        <name>[2Fe-2S] cluster</name>
        <dbReference type="ChEBI" id="CHEBI:190135"/>
    </ligand>
</feature>
<evidence type="ECO:0000256" key="5">
    <source>
        <dbReference type="ARBA" id="ARBA00022485"/>
    </source>
</evidence>
<keyword evidence="18" id="KW-1185">Reference proteome</keyword>
<comment type="catalytic activity">
    <reaction evidence="13 14">
        <text>(4R,5S)-dethiobiotin + (sulfur carrier)-SH + 2 reduced [2Fe-2S]-[ferredoxin] + 2 S-adenosyl-L-methionine = (sulfur carrier)-H + biotin + 2 5'-deoxyadenosine + 2 L-methionine + 2 oxidized [2Fe-2S]-[ferredoxin]</text>
        <dbReference type="Rhea" id="RHEA:22060"/>
        <dbReference type="Rhea" id="RHEA-COMP:10000"/>
        <dbReference type="Rhea" id="RHEA-COMP:10001"/>
        <dbReference type="Rhea" id="RHEA-COMP:14737"/>
        <dbReference type="Rhea" id="RHEA-COMP:14739"/>
        <dbReference type="ChEBI" id="CHEBI:17319"/>
        <dbReference type="ChEBI" id="CHEBI:29917"/>
        <dbReference type="ChEBI" id="CHEBI:33737"/>
        <dbReference type="ChEBI" id="CHEBI:33738"/>
        <dbReference type="ChEBI" id="CHEBI:57586"/>
        <dbReference type="ChEBI" id="CHEBI:57844"/>
        <dbReference type="ChEBI" id="CHEBI:59789"/>
        <dbReference type="ChEBI" id="CHEBI:64428"/>
        <dbReference type="ChEBI" id="CHEBI:149473"/>
        <dbReference type="EC" id="2.8.1.6"/>
    </reaction>
</comment>
<evidence type="ECO:0000256" key="1">
    <source>
        <dbReference type="ARBA" id="ARBA00004942"/>
    </source>
</evidence>
<feature type="binding site" evidence="14 15">
    <location>
        <position position="278"/>
    </location>
    <ligand>
        <name>[2Fe-2S] cluster</name>
        <dbReference type="ChEBI" id="CHEBI:190135"/>
    </ligand>
</feature>
<comment type="cofactor">
    <cofactor evidence="14">
        <name>[2Fe-2S] cluster</name>
        <dbReference type="ChEBI" id="CHEBI:190135"/>
    </cofactor>
    <text evidence="14">Binds 1 [2Fe-2S] cluster. The cluster is coordinated with 3 cysteines and 1 arginine.</text>
</comment>
<dbReference type="InterPro" id="IPR002684">
    <property type="entry name" value="Biotin_synth/BioAB"/>
</dbReference>
<evidence type="ECO:0000259" key="16">
    <source>
        <dbReference type="PROSITE" id="PS51918"/>
    </source>
</evidence>
<dbReference type="PIRSF" id="PIRSF001619">
    <property type="entry name" value="Biotin_synth"/>
    <property type="match status" value="1"/>
</dbReference>
<dbReference type="EMBL" id="CP036316">
    <property type="protein sequence ID" value="QDT64961.1"/>
    <property type="molecule type" value="Genomic_DNA"/>
</dbReference>
<keyword evidence="6 14" id="KW-0808">Transferase</keyword>
<dbReference type="AlphaFoldDB" id="A0A517T9A7"/>
<evidence type="ECO:0000256" key="14">
    <source>
        <dbReference type="HAMAP-Rule" id="MF_01694"/>
    </source>
</evidence>
<evidence type="ECO:0000256" key="9">
    <source>
        <dbReference type="ARBA" id="ARBA00022723"/>
    </source>
</evidence>
<comment type="subunit">
    <text evidence="3 14">Homodimer.</text>
</comment>
<evidence type="ECO:0000313" key="18">
    <source>
        <dbReference type="Proteomes" id="UP000319976"/>
    </source>
</evidence>
<keyword evidence="10 14" id="KW-0093">Biotin biosynthesis</keyword>
<organism evidence="17 18">
    <name type="scientific">Calycomorphotria hydatis</name>
    <dbReference type="NCBI Taxonomy" id="2528027"/>
    <lineage>
        <taxon>Bacteria</taxon>
        <taxon>Pseudomonadati</taxon>
        <taxon>Planctomycetota</taxon>
        <taxon>Planctomycetia</taxon>
        <taxon>Planctomycetales</taxon>
        <taxon>Planctomycetaceae</taxon>
        <taxon>Calycomorphotria</taxon>
    </lineage>
</organism>
<feature type="binding site" evidence="14 15">
    <location>
        <position position="72"/>
    </location>
    <ligand>
        <name>[4Fe-4S] cluster</name>
        <dbReference type="ChEBI" id="CHEBI:49883"/>
        <note>4Fe-4S-S-AdoMet</note>
    </ligand>
</feature>
<feature type="domain" description="Radical SAM core" evidence="16">
    <location>
        <begin position="54"/>
        <end position="283"/>
    </location>
</feature>
<dbReference type="FunFam" id="3.20.20.70:FF:000026">
    <property type="entry name" value="Biotin synthase"/>
    <property type="match status" value="1"/>
</dbReference>
<evidence type="ECO:0000256" key="15">
    <source>
        <dbReference type="PIRSR" id="PIRSR001619-1"/>
    </source>
</evidence>
<dbReference type="SUPFAM" id="SSF102114">
    <property type="entry name" value="Radical SAM enzymes"/>
    <property type="match status" value="1"/>
</dbReference>
<feature type="binding site" evidence="14 15">
    <location>
        <position position="208"/>
    </location>
    <ligand>
        <name>[2Fe-2S] cluster</name>
        <dbReference type="ChEBI" id="CHEBI:190135"/>
    </ligand>
</feature>
<dbReference type="OrthoDB" id="9786826at2"/>
<dbReference type="HAMAP" id="MF_01694">
    <property type="entry name" value="BioB"/>
    <property type="match status" value="1"/>
</dbReference>
<protein>
    <recommendedName>
        <fullName evidence="4 14">Biotin synthase</fullName>
        <ecNumber evidence="4 14">2.8.1.6</ecNumber>
    </recommendedName>
</protein>
<keyword evidence="5 14" id="KW-0004">4Fe-4S</keyword>
<dbReference type="PANTHER" id="PTHR22976">
    <property type="entry name" value="BIOTIN SYNTHASE"/>
    <property type="match status" value="1"/>
</dbReference>
<evidence type="ECO:0000256" key="8">
    <source>
        <dbReference type="ARBA" id="ARBA00022714"/>
    </source>
</evidence>
<dbReference type="Gene3D" id="3.20.20.70">
    <property type="entry name" value="Aldolase class I"/>
    <property type="match status" value="1"/>
</dbReference>
<dbReference type="Pfam" id="PF06968">
    <property type="entry name" value="BATS"/>
    <property type="match status" value="1"/>
</dbReference>
<comment type="function">
    <text evidence="14">Catalyzes the conversion of dethiobiotin (DTB) to biotin by the insertion of a sulfur atom into dethiobiotin via a radical-based mechanism.</text>
</comment>
<dbReference type="InterPro" id="IPR006638">
    <property type="entry name" value="Elp3/MiaA/NifB-like_rSAM"/>
</dbReference>
<gene>
    <name evidence="14 17" type="primary">bioB</name>
    <name evidence="17" type="ORF">V22_22070</name>
</gene>
<reference evidence="17 18" key="1">
    <citation type="submission" date="2019-02" db="EMBL/GenBank/DDBJ databases">
        <title>Deep-cultivation of Planctomycetes and their phenomic and genomic characterization uncovers novel biology.</title>
        <authorList>
            <person name="Wiegand S."/>
            <person name="Jogler M."/>
            <person name="Boedeker C."/>
            <person name="Pinto D."/>
            <person name="Vollmers J."/>
            <person name="Rivas-Marin E."/>
            <person name="Kohn T."/>
            <person name="Peeters S.H."/>
            <person name="Heuer A."/>
            <person name="Rast P."/>
            <person name="Oberbeckmann S."/>
            <person name="Bunk B."/>
            <person name="Jeske O."/>
            <person name="Meyerdierks A."/>
            <person name="Storesund J.E."/>
            <person name="Kallscheuer N."/>
            <person name="Luecker S."/>
            <person name="Lage O.M."/>
            <person name="Pohl T."/>
            <person name="Merkel B.J."/>
            <person name="Hornburger P."/>
            <person name="Mueller R.-W."/>
            <person name="Bruemmer F."/>
            <person name="Labrenz M."/>
            <person name="Spormann A.M."/>
            <person name="Op den Camp H."/>
            <person name="Overmann J."/>
            <person name="Amann R."/>
            <person name="Jetten M.S.M."/>
            <person name="Mascher T."/>
            <person name="Medema M.H."/>
            <person name="Devos D.P."/>
            <person name="Kaster A.-K."/>
            <person name="Ovreas L."/>
            <person name="Rohde M."/>
            <person name="Galperin M.Y."/>
            <person name="Jogler C."/>
        </authorList>
    </citation>
    <scope>NUCLEOTIDE SEQUENCE [LARGE SCALE GENOMIC DNA]</scope>
    <source>
        <strain evidence="17 18">V22</strain>
    </source>
</reference>
<dbReference type="NCBIfam" id="TIGR00433">
    <property type="entry name" value="bioB"/>
    <property type="match status" value="1"/>
</dbReference>
<evidence type="ECO:0000256" key="13">
    <source>
        <dbReference type="ARBA" id="ARBA00051157"/>
    </source>
</evidence>
<dbReference type="RefSeq" id="WP_145262569.1">
    <property type="nucleotide sequence ID" value="NZ_CP036316.1"/>
</dbReference>
<comment type="pathway">
    <text evidence="1 14">Cofactor biosynthesis; biotin biosynthesis; biotin from 7,8-diaminononanoate: step 2/2.</text>
</comment>
<dbReference type="InterPro" id="IPR058240">
    <property type="entry name" value="rSAM_sf"/>
</dbReference>
<keyword evidence="8 14" id="KW-0001">2Fe-2S</keyword>
<dbReference type="InterPro" id="IPR024177">
    <property type="entry name" value="Biotin_synthase"/>
</dbReference>
<dbReference type="PROSITE" id="PS51918">
    <property type="entry name" value="RADICAL_SAM"/>
    <property type="match status" value="1"/>
</dbReference>
<evidence type="ECO:0000256" key="6">
    <source>
        <dbReference type="ARBA" id="ARBA00022679"/>
    </source>
</evidence>
<comment type="cofactor">
    <cofactor evidence="14 15">
        <name>[4Fe-4S] cluster</name>
        <dbReference type="ChEBI" id="CHEBI:49883"/>
    </cofactor>
    <text evidence="14 15">Binds 1 [4Fe-4S] cluster. The cluster is coordinated with 3 cysteines and an exchangeable S-adenosyl-L-methionine.</text>
</comment>
<dbReference type="KEGG" id="chya:V22_22070"/>
<dbReference type="EC" id="2.8.1.6" evidence="4 14"/>
<dbReference type="SFLD" id="SFLDG01060">
    <property type="entry name" value="BATS_domain_containing"/>
    <property type="match status" value="1"/>
</dbReference>
<evidence type="ECO:0000256" key="10">
    <source>
        <dbReference type="ARBA" id="ARBA00022756"/>
    </source>
</evidence>
<dbReference type="SMART" id="SM00876">
    <property type="entry name" value="BATS"/>
    <property type="match status" value="1"/>
</dbReference>
<feature type="binding site" evidence="14 15">
    <location>
        <position position="79"/>
    </location>
    <ligand>
        <name>[4Fe-4S] cluster</name>
        <dbReference type="ChEBI" id="CHEBI:49883"/>
        <note>4Fe-4S-S-AdoMet</note>
    </ligand>
</feature>
<evidence type="ECO:0000313" key="17">
    <source>
        <dbReference type="EMBL" id="QDT64961.1"/>
    </source>
</evidence>
<dbReference type="Pfam" id="PF04055">
    <property type="entry name" value="Radical_SAM"/>
    <property type="match status" value="1"/>
</dbReference>
<dbReference type="SMART" id="SM00729">
    <property type="entry name" value="Elp3"/>
    <property type="match status" value="1"/>
</dbReference>
<keyword evidence="9 14" id="KW-0479">Metal-binding</keyword>
<dbReference type="GO" id="GO:0009102">
    <property type="term" value="P:biotin biosynthetic process"/>
    <property type="evidence" value="ECO:0007669"/>
    <property type="project" value="UniProtKB-UniRule"/>
</dbReference>
<dbReference type="CDD" id="cd01335">
    <property type="entry name" value="Radical_SAM"/>
    <property type="match status" value="1"/>
</dbReference>
<comment type="similarity">
    <text evidence="2 14">Belongs to the radical SAM superfamily. Biotin synthase family.</text>
</comment>
<evidence type="ECO:0000256" key="7">
    <source>
        <dbReference type="ARBA" id="ARBA00022691"/>
    </source>
</evidence>
<dbReference type="SFLD" id="SFLDS00029">
    <property type="entry name" value="Radical_SAM"/>
    <property type="match status" value="1"/>
</dbReference>
<evidence type="ECO:0000256" key="4">
    <source>
        <dbReference type="ARBA" id="ARBA00012236"/>
    </source>
</evidence>
<feature type="binding site" evidence="14 15">
    <location>
        <position position="148"/>
    </location>
    <ligand>
        <name>[2Fe-2S] cluster</name>
        <dbReference type="ChEBI" id="CHEBI:190135"/>
    </ligand>
</feature>
<dbReference type="GO" id="GO:0005506">
    <property type="term" value="F:iron ion binding"/>
    <property type="evidence" value="ECO:0007669"/>
    <property type="project" value="UniProtKB-UniRule"/>
</dbReference>
<sequence length="355" mass="38620">MLAVTDGVRDWQALAEKVLGGEDLSRDDALAILAADDDQIPALVAACYPVRKQHFGKQVQLYYLKNAKSGLCPEDCNYCSQSKDSEAAIDKYVMLNEEKLLEGARQAAASQAKTYCIVASGRGPTNREVDHVAGVVRKIKDELGLHICCCLGILKPDQALKLRDAGVDRINHNLNTSRSHTEKIVTTHTYEDRLDTLRIAREAGMELCSGMIVGMGESHEDLVDVAFELRTLDVHSIPINFLIPIEGAPLGTPQELTPRDCLRALCLFRLTNPTSELRIAGGREVHLRSLQSMALYVANSMFVSDYLTTPGQAASEDFKIVQDLGFELVFADGSPDGPTAEGESSCTTTCCGDSA</sequence>
<evidence type="ECO:0000256" key="11">
    <source>
        <dbReference type="ARBA" id="ARBA00023004"/>
    </source>
</evidence>
<dbReference type="GO" id="GO:0004076">
    <property type="term" value="F:biotin synthase activity"/>
    <property type="evidence" value="ECO:0007669"/>
    <property type="project" value="UniProtKB-UniRule"/>
</dbReference>
<dbReference type="InterPro" id="IPR007197">
    <property type="entry name" value="rSAM"/>
</dbReference>
<keyword evidence="12 14" id="KW-0411">Iron-sulfur</keyword>